<keyword evidence="8 14" id="KW-0067">ATP-binding</keyword>
<dbReference type="GO" id="GO:0015086">
    <property type="term" value="F:cadmium ion transmembrane transporter activity"/>
    <property type="evidence" value="ECO:0007669"/>
    <property type="project" value="TreeGrafter"/>
</dbReference>
<keyword evidence="5 14" id="KW-0812">Transmembrane</keyword>
<dbReference type="Pfam" id="PF00403">
    <property type="entry name" value="HMA"/>
    <property type="match status" value="2"/>
</dbReference>
<evidence type="ECO:0000256" key="5">
    <source>
        <dbReference type="ARBA" id="ARBA00022692"/>
    </source>
</evidence>
<dbReference type="GO" id="GO:0046872">
    <property type="term" value="F:metal ion binding"/>
    <property type="evidence" value="ECO:0007669"/>
    <property type="project" value="UniProtKB-KW"/>
</dbReference>
<dbReference type="FunFam" id="2.70.150.10:FF:000002">
    <property type="entry name" value="Copper-transporting ATPase 1, putative"/>
    <property type="match status" value="1"/>
</dbReference>
<keyword evidence="10 14" id="KW-1133">Transmembrane helix</keyword>
<dbReference type="InterPro" id="IPR006121">
    <property type="entry name" value="HMA_dom"/>
</dbReference>
<dbReference type="InterPro" id="IPR051014">
    <property type="entry name" value="Cation_Transport_ATPase_IB"/>
</dbReference>
<keyword evidence="7 14" id="KW-0547">Nucleotide-binding</keyword>
<feature type="domain" description="HMA" evidence="16">
    <location>
        <begin position="214"/>
        <end position="279"/>
    </location>
</feature>
<sequence length="955" mass="99749">MTAAARRTRFRVEGMDCASCAAKIDKAVRRIPDVTDVNVSVVAGTMSVEHGDKLDLDTLAQKVNRLGYKATRLGAAKRSKAAERAHGQDRKSDHSDHDDDHADQDHSDHDHAGHVHGPDGKHDHADHDRDHAGHDHWDHDHAGHVHGPDGKHDHADHDCDHAGHDHSGHDHAGHVHGPDCKHDHADRDHAGHSHSGEYRVATGYIEETASPGAHQTRFRVAGMDCASCAAKIDTAVRRMPDVTDVKVSVVAGTMTVTHGSKADLDGLARKVTSLGYKAAPIGPAGQKPATTPANHVHGPDGRLDQALTASGIATEAPDALEGMHGHDHGPQDGPWWKTSKAQLTIICGIALAVAFGLSQVLPQTQPWGFIIAMAVGLIPIARRALLGAANGSPFTIETLMTVAAVGAVIIDAAEEAAVVVFLFLVGELLEGIATGRARASIRALATLMPKTALLERDGATQTVPAESLTVDAVVLVRPGDRVPADGIVLSGESAVDEAPVTGESVPKRKETGDNVFAGTVNQEGVLRVRVTAAAADNTISRIIALVEEAQESKAPTERFIDRFSKYYTPGVMVVAALIAILPPLLAGAEWNTWIYRGLAVLLIGCPCALVISTPAAIAAALSAGARRGLLMKGGAVLENLGKVNYVALDKTGTLTEGKPKVTDIIGVARDGREVLRLAAALEAGSSHPLAVAILARAEADKVPVVAATDAGAVGGKGVVGTVDAVKLFLASPRAAAEKVKLDQGLLSQIAALNDEGKTVSVLLAGTEVAGLFAIRDEPREDAKTGIAALHDLGAETVMLTGDNERTAKAIASSLDMEARAELMPQDKQKIVGEMRAKGKFVAKVGDGINDAPALAAADIGIAMGSGTDVALETADAAVLHGRVKDIANMVVLSRLTMRNILQNITLSLGLKAVFLVTTVLGVTGLWPAILADTGATVLVTANAMRLLAWKGLRET</sequence>
<dbReference type="InterPro" id="IPR036412">
    <property type="entry name" value="HAD-like_sf"/>
</dbReference>
<dbReference type="InterPro" id="IPR008250">
    <property type="entry name" value="ATPase_P-typ_transduc_dom_A_sf"/>
</dbReference>
<evidence type="ECO:0000259" key="16">
    <source>
        <dbReference type="PROSITE" id="PS50846"/>
    </source>
</evidence>
<dbReference type="PROSITE" id="PS00154">
    <property type="entry name" value="ATPASE_E1_E2"/>
    <property type="match status" value="1"/>
</dbReference>
<dbReference type="PRINTS" id="PR00119">
    <property type="entry name" value="CATATPASE"/>
</dbReference>
<feature type="transmembrane region" description="Helical" evidence="14">
    <location>
        <begin position="904"/>
        <end position="922"/>
    </location>
</feature>
<dbReference type="InterPro" id="IPR036163">
    <property type="entry name" value="HMA_dom_sf"/>
</dbReference>
<keyword evidence="17" id="KW-0614">Plasmid</keyword>
<dbReference type="InterPro" id="IPR059000">
    <property type="entry name" value="ATPase_P-type_domA"/>
</dbReference>
<evidence type="ECO:0000256" key="12">
    <source>
        <dbReference type="ARBA" id="ARBA00039097"/>
    </source>
</evidence>
<dbReference type="InterPro" id="IPR001757">
    <property type="entry name" value="P_typ_ATPase"/>
</dbReference>
<accession>Q11N94</accession>
<dbReference type="InterPro" id="IPR044492">
    <property type="entry name" value="P_typ_ATPase_HD_dom"/>
</dbReference>
<dbReference type="GO" id="GO:0016463">
    <property type="term" value="F:P-type zinc transporter activity"/>
    <property type="evidence" value="ECO:0007669"/>
    <property type="project" value="UniProtKB-EC"/>
</dbReference>
<feature type="region of interest" description="Disordered" evidence="15">
    <location>
        <begin position="74"/>
        <end position="195"/>
    </location>
</feature>
<dbReference type="GO" id="GO:0005524">
    <property type="term" value="F:ATP binding"/>
    <property type="evidence" value="ECO:0007669"/>
    <property type="project" value="UniProtKB-UniRule"/>
</dbReference>
<dbReference type="Pfam" id="PF00702">
    <property type="entry name" value="Hydrolase"/>
    <property type="match status" value="1"/>
</dbReference>
<dbReference type="NCBIfam" id="TIGR01512">
    <property type="entry name" value="ATPase-IB2_Cd"/>
    <property type="match status" value="1"/>
</dbReference>
<keyword evidence="4" id="KW-0597">Phosphoprotein</keyword>
<protein>
    <recommendedName>
        <fullName evidence="12">P-type Zn(2+) transporter</fullName>
        <ecNumber evidence="12">7.2.2.12</ecNumber>
    </recommendedName>
</protein>
<dbReference type="EC" id="7.2.2.12" evidence="12"/>
<dbReference type="AlphaFoldDB" id="Q11N94"/>
<feature type="transmembrane region" description="Helical" evidence="14">
    <location>
        <begin position="566"/>
        <end position="586"/>
    </location>
</feature>
<dbReference type="PRINTS" id="PR00941">
    <property type="entry name" value="CDATPASE"/>
</dbReference>
<evidence type="ECO:0000256" key="15">
    <source>
        <dbReference type="SAM" id="MobiDB-lite"/>
    </source>
</evidence>
<feature type="compositionally biased region" description="Basic and acidic residues" evidence="15">
    <location>
        <begin position="80"/>
        <end position="195"/>
    </location>
</feature>
<comment type="catalytic activity">
    <reaction evidence="13">
        <text>Zn(2+)(in) + ATP + H2O = Zn(2+)(out) + ADP + phosphate + H(+)</text>
        <dbReference type="Rhea" id="RHEA:20621"/>
        <dbReference type="ChEBI" id="CHEBI:15377"/>
        <dbReference type="ChEBI" id="CHEBI:15378"/>
        <dbReference type="ChEBI" id="CHEBI:29105"/>
        <dbReference type="ChEBI" id="CHEBI:30616"/>
        <dbReference type="ChEBI" id="CHEBI:43474"/>
        <dbReference type="ChEBI" id="CHEBI:456216"/>
        <dbReference type="EC" id="7.2.2.12"/>
    </reaction>
</comment>
<feature type="transmembrane region" description="Helical" evidence="14">
    <location>
        <begin position="343"/>
        <end position="361"/>
    </location>
</feature>
<name>Q11N94_CHESB</name>
<evidence type="ECO:0000256" key="4">
    <source>
        <dbReference type="ARBA" id="ARBA00022553"/>
    </source>
</evidence>
<evidence type="ECO:0000256" key="9">
    <source>
        <dbReference type="ARBA" id="ARBA00022967"/>
    </source>
</evidence>
<dbReference type="InterPro" id="IPR018303">
    <property type="entry name" value="ATPase_P-typ_P_site"/>
</dbReference>
<evidence type="ECO:0000256" key="13">
    <source>
        <dbReference type="ARBA" id="ARBA00047308"/>
    </source>
</evidence>
<keyword evidence="6 14" id="KW-0479">Metal-binding</keyword>
<dbReference type="Gene3D" id="3.30.70.100">
    <property type="match status" value="2"/>
</dbReference>
<dbReference type="SUPFAM" id="SSF81665">
    <property type="entry name" value="Calcium ATPase, transmembrane domain M"/>
    <property type="match status" value="1"/>
</dbReference>
<dbReference type="SFLD" id="SFLDF00027">
    <property type="entry name" value="p-type_atpase"/>
    <property type="match status" value="1"/>
</dbReference>
<dbReference type="EMBL" id="CP000389">
    <property type="protein sequence ID" value="ABG61114.1"/>
    <property type="molecule type" value="Genomic_DNA"/>
</dbReference>
<dbReference type="InterPro" id="IPR017969">
    <property type="entry name" value="Heavy-metal-associated_CS"/>
</dbReference>
<feature type="transmembrane region" description="Helical" evidence="14">
    <location>
        <begin position="367"/>
        <end position="385"/>
    </location>
</feature>
<evidence type="ECO:0000256" key="8">
    <source>
        <dbReference type="ARBA" id="ARBA00022840"/>
    </source>
</evidence>
<evidence type="ECO:0000256" key="2">
    <source>
        <dbReference type="ARBA" id="ARBA00006024"/>
    </source>
</evidence>
<keyword evidence="3 14" id="KW-1003">Cell membrane</keyword>
<dbReference type="InterPro" id="IPR023214">
    <property type="entry name" value="HAD_sf"/>
</dbReference>
<dbReference type="SUPFAM" id="SSF81660">
    <property type="entry name" value="Metal cation-transporting ATPase, ATP-binding domain N"/>
    <property type="match status" value="1"/>
</dbReference>
<dbReference type="PANTHER" id="PTHR48085:SF5">
    <property type="entry name" value="CADMIUM_ZINC-TRANSPORTING ATPASE HMA4-RELATED"/>
    <property type="match status" value="1"/>
</dbReference>
<dbReference type="InterPro" id="IPR023298">
    <property type="entry name" value="ATPase_P-typ_TM_dom_sf"/>
</dbReference>
<dbReference type="PROSITE" id="PS01047">
    <property type="entry name" value="HMA_1"/>
    <property type="match status" value="2"/>
</dbReference>
<dbReference type="Gene3D" id="3.40.50.1000">
    <property type="entry name" value="HAD superfamily/HAD-like"/>
    <property type="match status" value="1"/>
</dbReference>
<evidence type="ECO:0000256" key="7">
    <source>
        <dbReference type="ARBA" id="ARBA00022741"/>
    </source>
</evidence>
<reference evidence="17" key="1">
    <citation type="submission" date="2006-06" db="EMBL/GenBank/DDBJ databases">
        <title>Complete sequence of Plasmid 1 of Chelativorans sp. BNC1.</title>
        <authorList>
            <consortium name="US DOE Joint Genome Institute"/>
            <person name="Copeland A."/>
            <person name="Lucas S."/>
            <person name="Lapidus A."/>
            <person name="Barry K."/>
            <person name="Detter J.C."/>
            <person name="Glavina del Rio T."/>
            <person name="Hammon N."/>
            <person name="Israni S."/>
            <person name="Dalin E."/>
            <person name="Tice H."/>
            <person name="Pitluck S."/>
            <person name="Chertkov O."/>
            <person name="Brettin T."/>
            <person name="Bruce D."/>
            <person name="Han C."/>
            <person name="Tapia R."/>
            <person name="Gilna P."/>
            <person name="Schmutz J."/>
            <person name="Larimer F."/>
            <person name="Land M."/>
            <person name="Hauser L."/>
            <person name="Kyrpides N."/>
            <person name="Mikhailova N."/>
            <person name="Richardson P."/>
        </authorList>
    </citation>
    <scope>NUCLEOTIDE SEQUENCE</scope>
    <source>
        <strain evidence="17">BNC1</strain>
        <plasmid evidence="17">1</plasmid>
    </source>
</reference>
<dbReference type="HOGENOM" id="CLU_001771_6_4_5"/>
<evidence type="ECO:0000313" key="17">
    <source>
        <dbReference type="EMBL" id="ABG61114.1"/>
    </source>
</evidence>
<dbReference type="SUPFAM" id="SSF56784">
    <property type="entry name" value="HAD-like"/>
    <property type="match status" value="1"/>
</dbReference>
<dbReference type="GO" id="GO:0005886">
    <property type="term" value="C:plasma membrane"/>
    <property type="evidence" value="ECO:0007669"/>
    <property type="project" value="UniProtKB-SubCell"/>
</dbReference>
<feature type="transmembrane region" description="Helical" evidence="14">
    <location>
        <begin position="598"/>
        <end position="621"/>
    </location>
</feature>
<dbReference type="PROSITE" id="PS50846">
    <property type="entry name" value="HMA_2"/>
    <property type="match status" value="2"/>
</dbReference>
<dbReference type="SUPFAM" id="SSF81653">
    <property type="entry name" value="Calcium ATPase, transduction domain A"/>
    <property type="match status" value="1"/>
</dbReference>
<dbReference type="InterPro" id="IPR023299">
    <property type="entry name" value="ATPase_P-typ_cyto_dom_N"/>
</dbReference>
<gene>
    <name evidence="17" type="ordered locus">Meso_4129</name>
</gene>
<proteinExistence type="inferred from homology"/>
<dbReference type="SFLD" id="SFLDS00003">
    <property type="entry name" value="Haloacid_Dehalogenase"/>
    <property type="match status" value="1"/>
</dbReference>
<keyword evidence="11 14" id="KW-0472">Membrane</keyword>
<evidence type="ECO:0000256" key="6">
    <source>
        <dbReference type="ARBA" id="ARBA00022723"/>
    </source>
</evidence>
<dbReference type="SUPFAM" id="SSF55008">
    <property type="entry name" value="HMA, heavy metal-associated domain"/>
    <property type="match status" value="2"/>
</dbReference>
<dbReference type="Pfam" id="PF00122">
    <property type="entry name" value="E1-E2_ATPase"/>
    <property type="match status" value="1"/>
</dbReference>
<dbReference type="NCBIfam" id="TIGR01511">
    <property type="entry name" value="ATPase-IB1_Cu"/>
    <property type="match status" value="1"/>
</dbReference>
<feature type="domain" description="HMA" evidence="16">
    <location>
        <begin position="6"/>
        <end position="71"/>
    </location>
</feature>
<geneLocation type="plasmid" evidence="17">
    <name>1</name>
</geneLocation>
<dbReference type="PANTHER" id="PTHR48085">
    <property type="entry name" value="CADMIUM/ZINC-TRANSPORTING ATPASE HMA2-RELATED"/>
    <property type="match status" value="1"/>
</dbReference>
<evidence type="ECO:0000256" key="3">
    <source>
        <dbReference type="ARBA" id="ARBA00022475"/>
    </source>
</evidence>
<dbReference type="SFLD" id="SFLDG00002">
    <property type="entry name" value="C1.7:_P-type_atpase_like"/>
    <property type="match status" value="1"/>
</dbReference>
<dbReference type="GO" id="GO:0016887">
    <property type="term" value="F:ATP hydrolysis activity"/>
    <property type="evidence" value="ECO:0007669"/>
    <property type="project" value="InterPro"/>
</dbReference>
<dbReference type="Gene3D" id="2.70.150.10">
    <property type="entry name" value="Calcium-transporting ATPase, cytoplasmic transduction domain A"/>
    <property type="match status" value="1"/>
</dbReference>
<dbReference type="CDD" id="cd00371">
    <property type="entry name" value="HMA"/>
    <property type="match status" value="2"/>
</dbReference>
<dbReference type="NCBIfam" id="TIGR01494">
    <property type="entry name" value="ATPase_P-type"/>
    <property type="match status" value="1"/>
</dbReference>
<dbReference type="InterPro" id="IPR027256">
    <property type="entry name" value="P-typ_ATPase_IB"/>
</dbReference>
<evidence type="ECO:0000256" key="14">
    <source>
        <dbReference type="RuleBase" id="RU362081"/>
    </source>
</evidence>
<comment type="subcellular location">
    <subcellularLocation>
        <location evidence="1">Cell membrane</location>
        <topology evidence="1">Multi-pass membrane protein</topology>
    </subcellularLocation>
</comment>
<evidence type="ECO:0000256" key="11">
    <source>
        <dbReference type="ARBA" id="ARBA00023136"/>
    </source>
</evidence>
<dbReference type="NCBIfam" id="TIGR01525">
    <property type="entry name" value="ATPase-IB_hvy"/>
    <property type="match status" value="1"/>
</dbReference>
<keyword evidence="9" id="KW-1278">Translocase</keyword>
<dbReference type="CDD" id="cd07546">
    <property type="entry name" value="P-type_ATPase_Pb_Zn_Cd2-like"/>
    <property type="match status" value="1"/>
</dbReference>
<organism evidence="17">
    <name type="scientific">Chelativorans sp. (strain BNC1)</name>
    <dbReference type="NCBI Taxonomy" id="266779"/>
    <lineage>
        <taxon>Bacteria</taxon>
        <taxon>Pseudomonadati</taxon>
        <taxon>Pseudomonadota</taxon>
        <taxon>Alphaproteobacteria</taxon>
        <taxon>Hyphomicrobiales</taxon>
        <taxon>Phyllobacteriaceae</taxon>
        <taxon>Chelativorans</taxon>
    </lineage>
</organism>
<dbReference type="KEGG" id="mes:Meso_4129"/>
<comment type="similarity">
    <text evidence="2 14">Belongs to the cation transport ATPase (P-type) (TC 3.A.3) family. Type IB subfamily.</text>
</comment>
<evidence type="ECO:0000256" key="1">
    <source>
        <dbReference type="ARBA" id="ARBA00004651"/>
    </source>
</evidence>
<evidence type="ECO:0000256" key="10">
    <source>
        <dbReference type="ARBA" id="ARBA00022989"/>
    </source>
</evidence>
<dbReference type="Gene3D" id="3.40.1110.10">
    <property type="entry name" value="Calcium-transporting ATPase, cytoplasmic domain N"/>
    <property type="match status" value="1"/>
</dbReference>
<dbReference type="OrthoDB" id="9807843at2"/>